<evidence type="ECO:0000313" key="9">
    <source>
        <dbReference type="Proteomes" id="UP001054837"/>
    </source>
</evidence>
<dbReference type="PANTHER" id="PTHR31815:SF1">
    <property type="entry name" value="TRANSMEMBRANE PROTEIN 200C"/>
    <property type="match status" value="1"/>
</dbReference>
<feature type="region of interest" description="Disordered" evidence="6">
    <location>
        <begin position="662"/>
        <end position="697"/>
    </location>
</feature>
<feature type="compositionally biased region" description="Polar residues" evidence="6">
    <location>
        <begin position="723"/>
        <end position="732"/>
    </location>
</feature>
<dbReference type="AlphaFoldDB" id="A0AAV4VXF2"/>
<reference evidence="8 9" key="1">
    <citation type="submission" date="2021-06" db="EMBL/GenBank/DDBJ databases">
        <title>Caerostris darwini draft genome.</title>
        <authorList>
            <person name="Kono N."/>
            <person name="Arakawa K."/>
        </authorList>
    </citation>
    <scope>NUCLEOTIDE SEQUENCE [LARGE SCALE GENOMIC DNA]</scope>
</reference>
<name>A0AAV4VXF2_9ARAC</name>
<feature type="region of interest" description="Disordered" evidence="6">
    <location>
        <begin position="464"/>
        <end position="526"/>
    </location>
</feature>
<gene>
    <name evidence="8" type="primary">AVEN_40399_1</name>
    <name evidence="8" type="ORF">CDAR_532611</name>
</gene>
<evidence type="ECO:0000256" key="7">
    <source>
        <dbReference type="SAM" id="Phobius"/>
    </source>
</evidence>
<feature type="compositionally biased region" description="Polar residues" evidence="6">
    <location>
        <begin position="614"/>
        <end position="642"/>
    </location>
</feature>
<evidence type="ECO:0000313" key="8">
    <source>
        <dbReference type="EMBL" id="GIY74634.1"/>
    </source>
</evidence>
<dbReference type="EMBL" id="BPLQ01013769">
    <property type="protein sequence ID" value="GIY74634.1"/>
    <property type="molecule type" value="Genomic_DNA"/>
</dbReference>
<feature type="transmembrane region" description="Helical" evidence="7">
    <location>
        <begin position="55"/>
        <end position="75"/>
    </location>
</feature>
<keyword evidence="4 7" id="KW-1133">Transmembrane helix</keyword>
<proteinExistence type="inferred from homology"/>
<feature type="compositionally biased region" description="Polar residues" evidence="6">
    <location>
        <begin position="250"/>
        <end position="261"/>
    </location>
</feature>
<comment type="subcellular location">
    <subcellularLocation>
        <location evidence="1">Membrane</location>
        <topology evidence="1">Multi-pass membrane protein</topology>
    </subcellularLocation>
</comment>
<feature type="compositionally biased region" description="Basic and acidic residues" evidence="6">
    <location>
        <begin position="682"/>
        <end position="692"/>
    </location>
</feature>
<feature type="transmembrane region" description="Helical" evidence="7">
    <location>
        <begin position="107"/>
        <end position="128"/>
    </location>
</feature>
<keyword evidence="5 7" id="KW-0472">Membrane</keyword>
<comment type="similarity">
    <text evidence="2">Belongs to the TMEM200 family.</text>
</comment>
<feature type="compositionally biased region" description="Polar residues" evidence="6">
    <location>
        <begin position="664"/>
        <end position="676"/>
    </location>
</feature>
<feature type="compositionally biased region" description="Polar residues" evidence="6">
    <location>
        <begin position="480"/>
        <end position="526"/>
    </location>
</feature>
<keyword evidence="3 7" id="KW-0812">Transmembrane</keyword>
<evidence type="ECO:0000256" key="1">
    <source>
        <dbReference type="ARBA" id="ARBA00004141"/>
    </source>
</evidence>
<evidence type="ECO:0000256" key="4">
    <source>
        <dbReference type="ARBA" id="ARBA00022989"/>
    </source>
</evidence>
<evidence type="ECO:0000256" key="5">
    <source>
        <dbReference type="ARBA" id="ARBA00023136"/>
    </source>
</evidence>
<dbReference type="PANTHER" id="PTHR31815">
    <property type="entry name" value="AGAP005329-PA"/>
    <property type="match status" value="1"/>
</dbReference>
<feature type="region of interest" description="Disordered" evidence="6">
    <location>
        <begin position="591"/>
        <end position="642"/>
    </location>
</feature>
<dbReference type="GO" id="GO:0016020">
    <property type="term" value="C:membrane"/>
    <property type="evidence" value="ECO:0007669"/>
    <property type="project" value="UniProtKB-SubCell"/>
</dbReference>
<dbReference type="Proteomes" id="UP001054837">
    <property type="component" value="Unassembled WGS sequence"/>
</dbReference>
<comment type="caution">
    <text evidence="8">The sequence shown here is derived from an EMBL/GenBank/DDBJ whole genome shotgun (WGS) entry which is preliminary data.</text>
</comment>
<evidence type="ECO:0000256" key="2">
    <source>
        <dbReference type="ARBA" id="ARBA00005308"/>
    </source>
</evidence>
<feature type="region of interest" description="Disordered" evidence="6">
    <location>
        <begin position="713"/>
        <end position="732"/>
    </location>
</feature>
<sequence length="732" mass="80227">MDKGKVRNDEKESSGETSSDSKGKLPSIRTARANWNVMAVRGKVTDKCLWSACKAMTAGFLFIIIGAGMATLGFYSDYLSKVEETRGNTTVWVKNESKDSHLGSLTYFGPVVMGIGGFTIVAACVMTFEARDTAAKIVPIWFKRTRIHVVSGGSGSTPSVRSSKASWERFLSHQRSSEDAEDTRTAVTQELVNFSKYLQNNVDTNKIQLQPASSNQQITGIRKCPSEPSLAKTLRGANENNHSEAMTLLEASTPQPSQRTTYGGGLKPITGSSKPQLLSVAPDTYRQAVSMDCPRSNRYDEENKESYNAVSVPNAPLQASDKSRNQALPLQTSCTTSSSGSMSVDIYLPQGAVTIKIHDDMKDHKKSPIKPADSEESHYMKFSEQSDIQSFDNDDLFLSTELDDSVFLNQESNISTPQIVLEKMDPVKRNEVNPFDKHGLPIKNEDVSTVQEWANGHSAFPYTENRSESLEVQPPEGSPLSPNYSINFSFDNSETNSPGSGIDSVVSNPFSSKVGTQPSPSQTDTSFFNVSGFNSMGSSQDISSPLMFCGSPKCFDYDQELASGNQGIDKPFEETSKKKLYSFSESTRKHVSITLEPEENGKGVKTSPRKHSSLESAQIPFSKTRSSTSGSPKRQQLSLESSTTKFSEDIFFIPPLSPRFLSAKPTTPSGSPTALSFSPRKTRSDSMPERRQVPSIKRFPLMRQGALDAFAEEGGSVHRLDRSLTQVSPKEP</sequence>
<evidence type="ECO:0000256" key="3">
    <source>
        <dbReference type="ARBA" id="ARBA00022692"/>
    </source>
</evidence>
<dbReference type="InterPro" id="IPR018787">
    <property type="entry name" value="DUF2371_TMEM200"/>
</dbReference>
<feature type="region of interest" description="Disordered" evidence="6">
    <location>
        <begin position="1"/>
        <end position="25"/>
    </location>
</feature>
<dbReference type="Pfam" id="PF10177">
    <property type="entry name" value="DUF2371"/>
    <property type="match status" value="1"/>
</dbReference>
<accession>A0AAV4VXF2</accession>
<protein>
    <submittedName>
        <fullName evidence="8">Uncharacterized protein</fullName>
    </submittedName>
</protein>
<keyword evidence="9" id="KW-1185">Reference proteome</keyword>
<feature type="region of interest" description="Disordered" evidence="6">
    <location>
        <begin position="250"/>
        <end position="277"/>
    </location>
</feature>
<feature type="compositionally biased region" description="Basic and acidic residues" evidence="6">
    <location>
        <begin position="1"/>
        <end position="23"/>
    </location>
</feature>
<evidence type="ECO:0000256" key="6">
    <source>
        <dbReference type="SAM" id="MobiDB-lite"/>
    </source>
</evidence>
<organism evidence="8 9">
    <name type="scientific">Caerostris darwini</name>
    <dbReference type="NCBI Taxonomy" id="1538125"/>
    <lineage>
        <taxon>Eukaryota</taxon>
        <taxon>Metazoa</taxon>
        <taxon>Ecdysozoa</taxon>
        <taxon>Arthropoda</taxon>
        <taxon>Chelicerata</taxon>
        <taxon>Arachnida</taxon>
        <taxon>Araneae</taxon>
        <taxon>Araneomorphae</taxon>
        <taxon>Entelegynae</taxon>
        <taxon>Araneoidea</taxon>
        <taxon>Araneidae</taxon>
        <taxon>Caerostris</taxon>
    </lineage>
</organism>